<evidence type="ECO:0000259" key="3">
    <source>
        <dbReference type="Pfam" id="PF04784"/>
    </source>
</evidence>
<name>A0ABU2ZPS4_9ALTE</name>
<keyword evidence="1" id="KW-0175">Coiled coil</keyword>
<feature type="signal peptide" evidence="2">
    <location>
        <begin position="1"/>
        <end position="23"/>
    </location>
</feature>
<comment type="caution">
    <text evidence="4">The sequence shown here is derived from an EMBL/GenBank/DDBJ whole genome shotgun (WGS) entry which is preliminary data.</text>
</comment>
<keyword evidence="2" id="KW-0732">Signal</keyword>
<dbReference type="EMBL" id="JAVRHX010000001">
    <property type="protein sequence ID" value="MDT0594628.1"/>
    <property type="molecule type" value="Genomic_DNA"/>
</dbReference>
<dbReference type="Proteomes" id="UP001253545">
    <property type="component" value="Unassembled WGS sequence"/>
</dbReference>
<feature type="coiled-coil region" evidence="1">
    <location>
        <begin position="275"/>
        <end position="302"/>
    </location>
</feature>
<dbReference type="Pfam" id="PF04784">
    <property type="entry name" value="DUF547"/>
    <property type="match status" value="1"/>
</dbReference>
<organism evidence="4 5">
    <name type="scientific">Glaciecola petra</name>
    <dbReference type="NCBI Taxonomy" id="3075602"/>
    <lineage>
        <taxon>Bacteria</taxon>
        <taxon>Pseudomonadati</taxon>
        <taxon>Pseudomonadota</taxon>
        <taxon>Gammaproteobacteria</taxon>
        <taxon>Alteromonadales</taxon>
        <taxon>Alteromonadaceae</taxon>
        <taxon>Glaciecola</taxon>
    </lineage>
</organism>
<keyword evidence="5" id="KW-1185">Reference proteome</keyword>
<protein>
    <submittedName>
        <fullName evidence="4">DUF547 domain-containing protein</fullName>
    </submittedName>
</protein>
<evidence type="ECO:0000256" key="2">
    <source>
        <dbReference type="SAM" id="SignalP"/>
    </source>
</evidence>
<dbReference type="InterPro" id="IPR006869">
    <property type="entry name" value="DUF547"/>
</dbReference>
<evidence type="ECO:0000256" key="1">
    <source>
        <dbReference type="SAM" id="Coils"/>
    </source>
</evidence>
<evidence type="ECO:0000313" key="5">
    <source>
        <dbReference type="Proteomes" id="UP001253545"/>
    </source>
</evidence>
<feature type="chain" id="PRO_5046746357" evidence="2">
    <location>
        <begin position="24"/>
        <end position="378"/>
    </location>
</feature>
<reference evidence="4 5" key="1">
    <citation type="submission" date="2023-09" db="EMBL/GenBank/DDBJ databases">
        <authorList>
            <person name="Rey-Velasco X."/>
        </authorList>
    </citation>
    <scope>NUCLEOTIDE SEQUENCE [LARGE SCALE GENOMIC DNA]</scope>
    <source>
        <strain evidence="4 5">P117</strain>
    </source>
</reference>
<proteinExistence type="predicted"/>
<dbReference type="RefSeq" id="WP_311368093.1">
    <property type="nucleotide sequence ID" value="NZ_JAVRHX010000001.1"/>
</dbReference>
<gene>
    <name evidence="4" type="ORF">RM552_07235</name>
</gene>
<evidence type="ECO:0000313" key="4">
    <source>
        <dbReference type="EMBL" id="MDT0594628.1"/>
    </source>
</evidence>
<accession>A0ABU2ZPS4</accession>
<sequence length="378" mass="42874">MYKRFLAVPFALLLMSLSYTLMASETSSVDYAKFAEYTANSDLEMDFSIVDQLLHAGVINMGPSTRAYAKRAKPPTGTRLRQTVDGATENEANRFFYESLKDDQEKILNLRKELEDIPNLTPLNQYSREALLAYWLNLYNVTLINELAVVYPLNNLKPILTGEESILDKKILTIENAQLSLNDIHYRVLPALYPENNLYIYGLHQGIKGSPNIRTRAFTARKVNQALKENAQEFINSNRGTQFNGGKGVLRVSSFYERNVQFFPDFNEDLKPHLLQFANKSIQELIQNARRLKADINNWRINDLYGSTRRRDIGLVVNSGSGSRFVSGNALSQAQQSQLMSLMRVRARNFGGGSVTVTDLDDEEEPEPTIILNETDNN</sequence>
<feature type="domain" description="DUF547" evidence="3">
    <location>
        <begin position="124"/>
        <end position="235"/>
    </location>
</feature>